<evidence type="ECO:0000313" key="3">
    <source>
        <dbReference type="Proteomes" id="UP000215459"/>
    </source>
</evidence>
<comment type="caution">
    <text evidence="2">The sequence shown here is derived from an EMBL/GenBank/DDBJ whole genome shotgun (WGS) entry which is preliminary data.</text>
</comment>
<keyword evidence="3" id="KW-1185">Reference proteome</keyword>
<evidence type="ECO:0000256" key="1">
    <source>
        <dbReference type="SAM" id="SignalP"/>
    </source>
</evidence>
<evidence type="ECO:0000313" key="2">
    <source>
        <dbReference type="EMBL" id="OYD09725.1"/>
    </source>
</evidence>
<feature type="signal peptide" evidence="1">
    <location>
        <begin position="1"/>
        <end position="23"/>
    </location>
</feature>
<accession>A0A235BDQ4</accession>
<dbReference type="PROSITE" id="PS51257">
    <property type="entry name" value="PROKAR_LIPOPROTEIN"/>
    <property type="match status" value="1"/>
</dbReference>
<dbReference type="RefSeq" id="WP_094262826.1">
    <property type="nucleotide sequence ID" value="NZ_NOWF01000001.1"/>
</dbReference>
<dbReference type="Proteomes" id="UP000215459">
    <property type="component" value="Unassembled WGS sequence"/>
</dbReference>
<protein>
    <recommendedName>
        <fullName evidence="4">Lipoprotein</fullName>
    </recommendedName>
</protein>
<evidence type="ECO:0008006" key="4">
    <source>
        <dbReference type="Google" id="ProtNLM"/>
    </source>
</evidence>
<reference evidence="2 3" key="1">
    <citation type="submission" date="2017-07" db="EMBL/GenBank/DDBJ databases">
        <title>The genome sequence of Paludifilum halophilum highlights mechanisms for microbial adaptation to high salt environemnts.</title>
        <authorList>
            <person name="Belbahri L."/>
        </authorList>
    </citation>
    <scope>NUCLEOTIDE SEQUENCE [LARGE SCALE GENOMIC DNA]</scope>
    <source>
        <strain evidence="2 3">DSM 102817</strain>
    </source>
</reference>
<proteinExistence type="predicted"/>
<keyword evidence="1" id="KW-0732">Signal</keyword>
<name>A0A235BDQ4_9BACL</name>
<dbReference type="AlphaFoldDB" id="A0A235BDQ4"/>
<feature type="chain" id="PRO_5012579242" description="Lipoprotein" evidence="1">
    <location>
        <begin position="24"/>
        <end position="237"/>
    </location>
</feature>
<gene>
    <name evidence="2" type="ORF">CHM34_01640</name>
</gene>
<dbReference type="OrthoDB" id="2449131at2"/>
<organism evidence="2 3">
    <name type="scientific">Paludifilum halophilum</name>
    <dbReference type="NCBI Taxonomy" id="1642702"/>
    <lineage>
        <taxon>Bacteria</taxon>
        <taxon>Bacillati</taxon>
        <taxon>Bacillota</taxon>
        <taxon>Bacilli</taxon>
        <taxon>Bacillales</taxon>
        <taxon>Thermoactinomycetaceae</taxon>
        <taxon>Paludifilum</taxon>
    </lineage>
</organism>
<dbReference type="EMBL" id="NOWF01000001">
    <property type="protein sequence ID" value="OYD09725.1"/>
    <property type="molecule type" value="Genomic_DNA"/>
</dbReference>
<sequence>MVRVKQAVVLCLIVLLAAGCVRTEEFNRQVEKDLPQDIQRVQTALDEYMKHTPVLPIKEAPAGVHLYQKYVVDFSKMQSVIDSPPATSFGKGGHYIYVIVNPGKEPEVRVMDLRLIEKVRDLQSRVDAYRREQADVPKDKKEGPNLYSLDFKALGEEPWTIPSPYSSRMDLPILVDEKGKVYLDYRKDVMQKLEQAEEKPPESKDLRRLLYKDSIFVPVFSPPIRLEDGDPVFRADR</sequence>